<sequence length="102" mass="11340">MDIASQLKRARARAGLSLRELAERAGTSHSTLAAYEQGRVTPNVETADRILRAAGFELDSRLIVHIDEAKRERQIRDVLLLAGAFPARHSPTLQAPRFPGRR</sequence>
<evidence type="ECO:0000313" key="3">
    <source>
        <dbReference type="Proteomes" id="UP001500957"/>
    </source>
</evidence>
<proteinExistence type="predicted"/>
<dbReference type="SMART" id="SM00530">
    <property type="entry name" value="HTH_XRE"/>
    <property type="match status" value="1"/>
</dbReference>
<comment type="caution">
    <text evidence="2">The sequence shown here is derived from an EMBL/GenBank/DDBJ whole genome shotgun (WGS) entry which is preliminary data.</text>
</comment>
<dbReference type="Gene3D" id="1.10.260.40">
    <property type="entry name" value="lambda repressor-like DNA-binding domains"/>
    <property type="match status" value="1"/>
</dbReference>
<dbReference type="CDD" id="cd00093">
    <property type="entry name" value="HTH_XRE"/>
    <property type="match status" value="1"/>
</dbReference>
<dbReference type="Proteomes" id="UP001500957">
    <property type="component" value="Unassembled WGS sequence"/>
</dbReference>
<dbReference type="Pfam" id="PF13560">
    <property type="entry name" value="HTH_31"/>
    <property type="match status" value="1"/>
</dbReference>
<keyword evidence="3" id="KW-1185">Reference proteome</keyword>
<dbReference type="EMBL" id="BAAAHE010000026">
    <property type="protein sequence ID" value="GAA0626476.1"/>
    <property type="molecule type" value="Genomic_DNA"/>
</dbReference>
<gene>
    <name evidence="2" type="ORF">GCM10009547_32430</name>
</gene>
<dbReference type="RefSeq" id="WP_344606585.1">
    <property type="nucleotide sequence ID" value="NZ_BAAAHE010000026.1"/>
</dbReference>
<accession>A0ABP3S5B5</accession>
<dbReference type="SUPFAM" id="SSF47413">
    <property type="entry name" value="lambda repressor-like DNA-binding domains"/>
    <property type="match status" value="1"/>
</dbReference>
<evidence type="ECO:0000313" key="2">
    <source>
        <dbReference type="EMBL" id="GAA0626476.1"/>
    </source>
</evidence>
<evidence type="ECO:0000259" key="1">
    <source>
        <dbReference type="PROSITE" id="PS50943"/>
    </source>
</evidence>
<protein>
    <recommendedName>
        <fullName evidence="1">HTH cro/C1-type domain-containing protein</fullName>
    </recommendedName>
</protein>
<dbReference type="InterPro" id="IPR001387">
    <property type="entry name" value="Cro/C1-type_HTH"/>
</dbReference>
<feature type="domain" description="HTH cro/C1-type" evidence="1">
    <location>
        <begin position="7"/>
        <end position="61"/>
    </location>
</feature>
<reference evidence="3" key="1">
    <citation type="journal article" date="2019" name="Int. J. Syst. Evol. Microbiol.">
        <title>The Global Catalogue of Microorganisms (GCM) 10K type strain sequencing project: providing services to taxonomists for standard genome sequencing and annotation.</title>
        <authorList>
            <consortium name="The Broad Institute Genomics Platform"/>
            <consortium name="The Broad Institute Genome Sequencing Center for Infectious Disease"/>
            <person name="Wu L."/>
            <person name="Ma J."/>
        </authorList>
    </citation>
    <scope>NUCLEOTIDE SEQUENCE [LARGE SCALE GENOMIC DNA]</scope>
    <source>
        <strain evidence="3">JCM 10671</strain>
    </source>
</reference>
<name>A0ABP3S5B5_9ACTN</name>
<organism evidence="2 3">
    <name type="scientific">Sporichthya brevicatena</name>
    <dbReference type="NCBI Taxonomy" id="171442"/>
    <lineage>
        <taxon>Bacteria</taxon>
        <taxon>Bacillati</taxon>
        <taxon>Actinomycetota</taxon>
        <taxon>Actinomycetes</taxon>
        <taxon>Sporichthyales</taxon>
        <taxon>Sporichthyaceae</taxon>
        <taxon>Sporichthya</taxon>
    </lineage>
</organism>
<dbReference type="InterPro" id="IPR010982">
    <property type="entry name" value="Lambda_DNA-bd_dom_sf"/>
</dbReference>
<dbReference type="PROSITE" id="PS50943">
    <property type="entry name" value="HTH_CROC1"/>
    <property type="match status" value="1"/>
</dbReference>